<evidence type="ECO:0000256" key="3">
    <source>
        <dbReference type="ARBA" id="ARBA00022692"/>
    </source>
</evidence>
<feature type="transmembrane region" description="Helical" evidence="6">
    <location>
        <begin position="12"/>
        <end position="36"/>
    </location>
</feature>
<sequence>MSKATTNASPSRMSGTGVLTGWNGVWLIALGAALWGTDSVLRQPLLDFLTATQIVLLEHLLLAVYAIPVMWINRRQLRGLSLKEWGAILFISWGGSALATVLFTAAFGLGNASVVLLLQKLQPVFVFLLARVVLGERLTRGFGVYLLIALAGTYLLTFGFAVPNGNQGANETLASLFAIGAAVLWGGSTVMGRLLLNKMSFESVTAARFLFALPLMALLVGINGTEGVNHINMWSNFGTLWVFGLILLQALLPGLFSLLMYYRGLSKTPASYATLAELAFPAAGLTLNWVFLKQGFTLGQFIGFAVIWVVVFQIARLQDRRV</sequence>
<dbReference type="PANTHER" id="PTHR32322">
    <property type="entry name" value="INNER MEMBRANE TRANSPORTER"/>
    <property type="match status" value="1"/>
</dbReference>
<dbReference type="GO" id="GO:0016020">
    <property type="term" value="C:membrane"/>
    <property type="evidence" value="ECO:0007669"/>
    <property type="project" value="UniProtKB-SubCell"/>
</dbReference>
<feature type="transmembrane region" description="Helical" evidence="6">
    <location>
        <begin position="240"/>
        <end position="262"/>
    </location>
</feature>
<dbReference type="EMBL" id="JMIR01000007">
    <property type="protein sequence ID" value="KEO83980.1"/>
    <property type="molecule type" value="Genomic_DNA"/>
</dbReference>
<proteinExistence type="inferred from homology"/>
<dbReference type="InterPro" id="IPR000620">
    <property type="entry name" value="EamA_dom"/>
</dbReference>
<dbReference type="SUPFAM" id="SSF103481">
    <property type="entry name" value="Multidrug resistance efflux transporter EmrE"/>
    <property type="match status" value="2"/>
</dbReference>
<feature type="transmembrane region" description="Helical" evidence="6">
    <location>
        <begin position="274"/>
        <end position="292"/>
    </location>
</feature>
<dbReference type="AlphaFoldDB" id="A0A074LTP3"/>
<keyword evidence="5 6" id="KW-0472">Membrane</keyword>
<protein>
    <recommendedName>
        <fullName evidence="7">EamA domain-containing protein</fullName>
    </recommendedName>
</protein>
<feature type="domain" description="EamA" evidence="7">
    <location>
        <begin position="174"/>
        <end position="312"/>
    </location>
</feature>
<organism evidence="8 9">
    <name type="scientific">Tumebacillus flagellatus</name>
    <dbReference type="NCBI Taxonomy" id="1157490"/>
    <lineage>
        <taxon>Bacteria</taxon>
        <taxon>Bacillati</taxon>
        <taxon>Bacillota</taxon>
        <taxon>Bacilli</taxon>
        <taxon>Bacillales</taxon>
        <taxon>Alicyclobacillaceae</taxon>
        <taxon>Tumebacillus</taxon>
    </lineage>
</organism>
<feature type="transmembrane region" description="Helical" evidence="6">
    <location>
        <begin position="112"/>
        <end position="130"/>
    </location>
</feature>
<dbReference type="InterPro" id="IPR037185">
    <property type="entry name" value="EmrE-like"/>
</dbReference>
<keyword evidence="4 6" id="KW-1133">Transmembrane helix</keyword>
<dbReference type="Proteomes" id="UP000027931">
    <property type="component" value="Unassembled WGS sequence"/>
</dbReference>
<name>A0A074LTP3_9BACL</name>
<feature type="transmembrane region" description="Helical" evidence="6">
    <location>
        <begin position="298"/>
        <end position="317"/>
    </location>
</feature>
<feature type="transmembrane region" description="Helical" evidence="6">
    <location>
        <begin position="174"/>
        <end position="196"/>
    </location>
</feature>
<feature type="transmembrane region" description="Helical" evidence="6">
    <location>
        <begin position="208"/>
        <end position="228"/>
    </location>
</feature>
<dbReference type="InterPro" id="IPR050638">
    <property type="entry name" value="AA-Vitamin_Transporters"/>
</dbReference>
<dbReference type="STRING" id="1157490.EL26_07285"/>
<dbReference type="eggNOG" id="COG0697">
    <property type="taxonomic scope" value="Bacteria"/>
</dbReference>
<evidence type="ECO:0000256" key="6">
    <source>
        <dbReference type="SAM" id="Phobius"/>
    </source>
</evidence>
<evidence type="ECO:0000256" key="4">
    <source>
        <dbReference type="ARBA" id="ARBA00022989"/>
    </source>
</evidence>
<dbReference type="PANTHER" id="PTHR32322:SF2">
    <property type="entry name" value="EAMA DOMAIN-CONTAINING PROTEIN"/>
    <property type="match status" value="1"/>
</dbReference>
<keyword evidence="9" id="KW-1185">Reference proteome</keyword>
<evidence type="ECO:0000259" key="7">
    <source>
        <dbReference type="Pfam" id="PF00892"/>
    </source>
</evidence>
<feature type="transmembrane region" description="Helical" evidence="6">
    <location>
        <begin position="85"/>
        <end position="106"/>
    </location>
</feature>
<keyword evidence="3 6" id="KW-0812">Transmembrane</keyword>
<dbReference type="Pfam" id="PF00892">
    <property type="entry name" value="EamA"/>
    <property type="match status" value="2"/>
</dbReference>
<dbReference type="RefSeq" id="WP_238546073.1">
    <property type="nucleotide sequence ID" value="NZ_JMIR01000007.1"/>
</dbReference>
<comment type="caution">
    <text evidence="8">The sequence shown here is derived from an EMBL/GenBank/DDBJ whole genome shotgun (WGS) entry which is preliminary data.</text>
</comment>
<gene>
    <name evidence="8" type="ORF">EL26_07285</name>
</gene>
<evidence type="ECO:0000313" key="8">
    <source>
        <dbReference type="EMBL" id="KEO83980.1"/>
    </source>
</evidence>
<evidence type="ECO:0000256" key="5">
    <source>
        <dbReference type="ARBA" id="ARBA00023136"/>
    </source>
</evidence>
<evidence type="ECO:0000256" key="2">
    <source>
        <dbReference type="ARBA" id="ARBA00007362"/>
    </source>
</evidence>
<comment type="similarity">
    <text evidence="2">Belongs to the EamA transporter family.</text>
</comment>
<evidence type="ECO:0000313" key="9">
    <source>
        <dbReference type="Proteomes" id="UP000027931"/>
    </source>
</evidence>
<comment type="subcellular location">
    <subcellularLocation>
        <location evidence="1">Endomembrane system</location>
        <topology evidence="1">Multi-pass membrane protein</topology>
    </subcellularLocation>
</comment>
<evidence type="ECO:0000256" key="1">
    <source>
        <dbReference type="ARBA" id="ARBA00004127"/>
    </source>
</evidence>
<reference evidence="8 9" key="1">
    <citation type="journal article" date="2013" name="Int. J. Syst. Evol. Microbiol.">
        <title>Tumebacillus flagellatus sp. nov., an alpha-amylase/pullulanase-producing bacterium isolated from cassava wastewater.</title>
        <authorList>
            <person name="Wang Q."/>
            <person name="Xie N."/>
            <person name="Qin Y."/>
            <person name="Shen N."/>
            <person name="Zhu J."/>
            <person name="Mi H."/>
            <person name="Huang R."/>
        </authorList>
    </citation>
    <scope>NUCLEOTIDE SEQUENCE [LARGE SCALE GENOMIC DNA]</scope>
    <source>
        <strain evidence="8 9">GST4</strain>
    </source>
</reference>
<accession>A0A074LTP3</accession>
<feature type="transmembrane region" description="Helical" evidence="6">
    <location>
        <begin position="142"/>
        <end position="162"/>
    </location>
</feature>
<feature type="transmembrane region" description="Helical" evidence="6">
    <location>
        <begin position="48"/>
        <end position="73"/>
    </location>
</feature>
<feature type="domain" description="EamA" evidence="7">
    <location>
        <begin position="23"/>
        <end position="157"/>
    </location>
</feature>